<feature type="domain" description="Myb-like" evidence="1">
    <location>
        <begin position="9"/>
        <end position="56"/>
    </location>
</feature>
<evidence type="ECO:0000313" key="2">
    <source>
        <dbReference type="EMBL" id="CAI9919222.1"/>
    </source>
</evidence>
<evidence type="ECO:0000313" key="3">
    <source>
        <dbReference type="EMBL" id="CAL5977702.1"/>
    </source>
</evidence>
<sequence length="196" mass="23194">MQRDSYTTWSDADIHQLLDQITDNTKDNYKINWNQVASGFKNRTAVQCKSFYNNKLRPFTFVLKDGVPVPDQSLILYCYAFYITRFKPEQETLEQRCRRIMAEACWDDIFPTMTLIMKGEINYNYNRKLLIGTQAFYQFHLSQVESINNKFANAAEIKIKGIKITQKQWNTFCEFINQTNPTVILKKIEQMLQKIL</sequence>
<dbReference type="InterPro" id="IPR009057">
    <property type="entry name" value="Homeodomain-like_sf"/>
</dbReference>
<proteinExistence type="predicted"/>
<dbReference type="CDD" id="cd00167">
    <property type="entry name" value="SANT"/>
    <property type="match status" value="1"/>
</dbReference>
<keyword evidence="2" id="KW-0238">DNA-binding</keyword>
<dbReference type="InterPro" id="IPR001005">
    <property type="entry name" value="SANT/Myb"/>
</dbReference>
<evidence type="ECO:0000313" key="4">
    <source>
        <dbReference type="Proteomes" id="UP001642409"/>
    </source>
</evidence>
<reference evidence="2" key="1">
    <citation type="submission" date="2023-06" db="EMBL/GenBank/DDBJ databases">
        <authorList>
            <person name="Kurt Z."/>
        </authorList>
    </citation>
    <scope>NUCLEOTIDE SEQUENCE</scope>
</reference>
<dbReference type="GO" id="GO:0003677">
    <property type="term" value="F:DNA binding"/>
    <property type="evidence" value="ECO:0007669"/>
    <property type="project" value="UniProtKB-KW"/>
</dbReference>
<name>A0AA86NG03_9EUKA</name>
<reference evidence="3 4" key="2">
    <citation type="submission" date="2024-07" db="EMBL/GenBank/DDBJ databases">
        <authorList>
            <person name="Akdeniz Z."/>
        </authorList>
    </citation>
    <scope>NUCLEOTIDE SEQUENCE [LARGE SCALE GENOMIC DNA]</scope>
</reference>
<dbReference type="Pfam" id="PF00249">
    <property type="entry name" value="Myb_DNA-binding"/>
    <property type="match status" value="1"/>
</dbReference>
<organism evidence="2">
    <name type="scientific">Hexamita inflata</name>
    <dbReference type="NCBI Taxonomy" id="28002"/>
    <lineage>
        <taxon>Eukaryota</taxon>
        <taxon>Metamonada</taxon>
        <taxon>Diplomonadida</taxon>
        <taxon>Hexamitidae</taxon>
        <taxon>Hexamitinae</taxon>
        <taxon>Hexamita</taxon>
    </lineage>
</organism>
<dbReference type="AlphaFoldDB" id="A0AA86NG03"/>
<evidence type="ECO:0000259" key="1">
    <source>
        <dbReference type="PROSITE" id="PS50090"/>
    </source>
</evidence>
<accession>A0AA86NG03</accession>
<dbReference type="PROSITE" id="PS50090">
    <property type="entry name" value="MYB_LIKE"/>
    <property type="match status" value="1"/>
</dbReference>
<gene>
    <name evidence="3" type="ORF">HINF_LOCUS4431</name>
    <name evidence="2" type="ORF">HINF_LOCUS6867</name>
</gene>
<dbReference type="SUPFAM" id="SSF46689">
    <property type="entry name" value="Homeodomain-like"/>
    <property type="match status" value="1"/>
</dbReference>
<dbReference type="Proteomes" id="UP001642409">
    <property type="component" value="Unassembled WGS sequence"/>
</dbReference>
<dbReference type="EMBL" id="CATOUU010000171">
    <property type="protein sequence ID" value="CAI9919222.1"/>
    <property type="molecule type" value="Genomic_DNA"/>
</dbReference>
<dbReference type="SMART" id="SM00717">
    <property type="entry name" value="SANT"/>
    <property type="match status" value="1"/>
</dbReference>
<comment type="caution">
    <text evidence="2">The sequence shown here is derived from an EMBL/GenBank/DDBJ whole genome shotgun (WGS) entry which is preliminary data.</text>
</comment>
<dbReference type="EMBL" id="CAXDID020000008">
    <property type="protein sequence ID" value="CAL5977702.1"/>
    <property type="molecule type" value="Genomic_DNA"/>
</dbReference>
<protein>
    <submittedName>
        <fullName evidence="2">Myb-like DNA-binding domain-containing protein</fullName>
    </submittedName>
    <submittedName>
        <fullName evidence="3">Myb-like_DNA-binding domain-containing protein</fullName>
    </submittedName>
</protein>
<keyword evidence="4" id="KW-1185">Reference proteome</keyword>
<dbReference type="Gene3D" id="1.10.10.60">
    <property type="entry name" value="Homeodomain-like"/>
    <property type="match status" value="1"/>
</dbReference>